<reference evidence="3 4" key="1">
    <citation type="submission" date="2015-12" db="EMBL/GenBank/DDBJ databases">
        <title>Haloprofundus marisrubri gen. nov., sp. nov., an extremely halophilic archaeon isolated from the Discovery deep brine-seawater interface in the Red Sea.</title>
        <authorList>
            <person name="Zhang G."/>
            <person name="Stingl U."/>
            <person name="Rashid M."/>
        </authorList>
    </citation>
    <scope>NUCLEOTIDE SEQUENCE [LARGE SCALE GENOMIC DNA]</scope>
    <source>
        <strain evidence="3 4">SB9</strain>
    </source>
</reference>
<keyword evidence="4" id="KW-1185">Reference proteome</keyword>
<dbReference type="Pfam" id="PF24035">
    <property type="entry name" value="DUF7344"/>
    <property type="match status" value="1"/>
</dbReference>
<keyword evidence="1" id="KW-0472">Membrane</keyword>
<comment type="caution">
    <text evidence="3">The sequence shown here is derived from an EMBL/GenBank/DDBJ whole genome shotgun (WGS) entry which is preliminary data.</text>
</comment>
<dbReference type="EMBL" id="LOPU01000030">
    <property type="protein sequence ID" value="KTG08573.1"/>
    <property type="molecule type" value="Genomic_DNA"/>
</dbReference>
<feature type="transmembrane region" description="Helical" evidence="1">
    <location>
        <begin position="151"/>
        <end position="170"/>
    </location>
</feature>
<evidence type="ECO:0000259" key="2">
    <source>
        <dbReference type="Pfam" id="PF24035"/>
    </source>
</evidence>
<evidence type="ECO:0000256" key="1">
    <source>
        <dbReference type="SAM" id="Phobius"/>
    </source>
</evidence>
<dbReference type="InterPro" id="IPR055768">
    <property type="entry name" value="DUF7344"/>
</dbReference>
<sequence>MGHASGQNTEERLSRDVSFSILSNHRRRYVLHHLKRVGEPTTIRELAEQVAAWENDCEIEELTYKQRKRVYTSLHQTHLPKLDTYDIIDYEQGRGVATLTDRATDLDIYLEVVERDDVPWSQYYLGLASVSLAVLAASGLGLPFFVQIPGLTYAAGIAVALLLSASVHAYQTRQARLGATELPAGVEPSTPTSERNGILSRLLGTR</sequence>
<keyword evidence="1" id="KW-1133">Transmembrane helix</keyword>
<proteinExistence type="predicted"/>
<name>A0A0W1R631_9EURY</name>
<organism evidence="3 4">
    <name type="scientific">Haloprofundus marisrubri</name>
    <dbReference type="NCBI Taxonomy" id="1514971"/>
    <lineage>
        <taxon>Archaea</taxon>
        <taxon>Methanobacteriati</taxon>
        <taxon>Methanobacteriota</taxon>
        <taxon>Stenosarchaea group</taxon>
        <taxon>Halobacteria</taxon>
        <taxon>Halobacteriales</taxon>
        <taxon>Haloferacaceae</taxon>
        <taxon>Haloprofundus</taxon>
    </lineage>
</organism>
<evidence type="ECO:0000313" key="3">
    <source>
        <dbReference type="EMBL" id="KTG08573.1"/>
    </source>
</evidence>
<evidence type="ECO:0000313" key="4">
    <source>
        <dbReference type="Proteomes" id="UP000054387"/>
    </source>
</evidence>
<gene>
    <name evidence="3" type="ORF">AUR64_18020</name>
</gene>
<accession>A0A0W1R631</accession>
<dbReference type="AlphaFoldDB" id="A0A0W1R631"/>
<protein>
    <recommendedName>
        <fullName evidence="2">DUF7344 domain-containing protein</fullName>
    </recommendedName>
</protein>
<feature type="domain" description="DUF7344" evidence="2">
    <location>
        <begin position="19"/>
        <end position="97"/>
    </location>
</feature>
<keyword evidence="1" id="KW-0812">Transmembrane</keyword>
<feature type="transmembrane region" description="Helical" evidence="1">
    <location>
        <begin position="123"/>
        <end position="145"/>
    </location>
</feature>
<dbReference type="Proteomes" id="UP000054387">
    <property type="component" value="Unassembled WGS sequence"/>
</dbReference>